<dbReference type="PANTHER" id="PTHR44051">
    <property type="entry name" value="GLUTATHIONE S-TRANSFERASE-RELATED"/>
    <property type="match status" value="1"/>
</dbReference>
<evidence type="ECO:0000313" key="4">
    <source>
        <dbReference type="Proteomes" id="UP000595448"/>
    </source>
</evidence>
<dbReference type="RefSeq" id="WP_201103203.1">
    <property type="nucleotide sequence ID" value="NZ_CP067977.1"/>
</dbReference>
<dbReference type="Proteomes" id="UP000595448">
    <property type="component" value="Chromosome"/>
</dbReference>
<dbReference type="SUPFAM" id="SSF47616">
    <property type="entry name" value="GST C-terminal domain-like"/>
    <property type="match status" value="1"/>
</dbReference>
<dbReference type="InterPro" id="IPR040079">
    <property type="entry name" value="Glutathione_S-Trfase"/>
</dbReference>
<feature type="domain" description="GST N-terminal" evidence="1">
    <location>
        <begin position="1"/>
        <end position="80"/>
    </location>
</feature>
<feature type="domain" description="GST C-terminal" evidence="2">
    <location>
        <begin position="86"/>
        <end position="205"/>
    </location>
</feature>
<organism evidence="3 4">
    <name type="scientific">Brevundimonas vitisensis</name>
    <dbReference type="NCBI Taxonomy" id="2800818"/>
    <lineage>
        <taxon>Bacteria</taxon>
        <taxon>Pseudomonadati</taxon>
        <taxon>Pseudomonadota</taxon>
        <taxon>Alphaproteobacteria</taxon>
        <taxon>Caulobacterales</taxon>
        <taxon>Caulobacteraceae</taxon>
        <taxon>Brevundimonas</taxon>
    </lineage>
</organism>
<dbReference type="InterPro" id="IPR004045">
    <property type="entry name" value="Glutathione_S-Trfase_N"/>
</dbReference>
<dbReference type="SFLD" id="SFLDG01150">
    <property type="entry name" value="Main.1:_Beta-like"/>
    <property type="match status" value="1"/>
</dbReference>
<dbReference type="CDD" id="cd03057">
    <property type="entry name" value="GST_N_Beta"/>
    <property type="match status" value="1"/>
</dbReference>
<dbReference type="Gene3D" id="1.20.1050.10">
    <property type="match status" value="1"/>
</dbReference>
<keyword evidence="4" id="KW-1185">Reference proteome</keyword>
<gene>
    <name evidence="3" type="ORF">JIP62_01510</name>
</gene>
<dbReference type="PROSITE" id="PS50405">
    <property type="entry name" value="GST_CTER"/>
    <property type="match status" value="1"/>
</dbReference>
<evidence type="ECO:0000313" key="3">
    <source>
        <dbReference type="EMBL" id="QQQ18849.1"/>
    </source>
</evidence>
<dbReference type="SFLD" id="SFLDS00019">
    <property type="entry name" value="Glutathione_Transferase_(cytos"/>
    <property type="match status" value="1"/>
</dbReference>
<evidence type="ECO:0000259" key="2">
    <source>
        <dbReference type="PROSITE" id="PS50405"/>
    </source>
</evidence>
<dbReference type="InterPro" id="IPR036282">
    <property type="entry name" value="Glutathione-S-Trfase_C_sf"/>
</dbReference>
<sequence>MLNLFISPGACAMASHIALEEAGAEHQTTVIDLRQGQQKTPEYLAVNPAGATPALQTDQGVITQNAAILAWVAQTWPEKKLAPVVDVFQFARFNSFNGFLASSLHPALGRLLFSRPPLEGEAKDQATDLALAKLQLVEDHLLEGPWVFGSAYTLSDGYLSVFTRWARQAGLLDSDRFPKLSAHLDAVQARPAVVRMLAAEGLSPV</sequence>
<dbReference type="InterPro" id="IPR036249">
    <property type="entry name" value="Thioredoxin-like_sf"/>
</dbReference>
<evidence type="ECO:0000259" key="1">
    <source>
        <dbReference type="PROSITE" id="PS50404"/>
    </source>
</evidence>
<dbReference type="PROSITE" id="PS50404">
    <property type="entry name" value="GST_NTER"/>
    <property type="match status" value="1"/>
</dbReference>
<dbReference type="EMBL" id="CP067977">
    <property type="protein sequence ID" value="QQQ18849.1"/>
    <property type="molecule type" value="Genomic_DNA"/>
</dbReference>
<dbReference type="Gene3D" id="3.40.30.10">
    <property type="entry name" value="Glutaredoxin"/>
    <property type="match status" value="1"/>
</dbReference>
<reference evidence="3 4" key="1">
    <citation type="submission" date="2021-01" db="EMBL/GenBank/DDBJ databases">
        <title>Brevundimonas vitis sp. nov., an bacterium isolated from grape (Vitis vinifera).</title>
        <authorList>
            <person name="Jiang L."/>
            <person name="Lee J."/>
        </authorList>
    </citation>
    <scope>NUCLEOTIDE SEQUENCE [LARGE SCALE GENOMIC DNA]</scope>
    <source>
        <strain evidence="3 4">GRTSA-9</strain>
    </source>
</reference>
<dbReference type="PANTHER" id="PTHR44051:SF8">
    <property type="entry name" value="GLUTATHIONE S-TRANSFERASE GSTA"/>
    <property type="match status" value="1"/>
</dbReference>
<protein>
    <submittedName>
        <fullName evidence="3">Glutathione S-transferase C-terminal domain-containing protein</fullName>
    </submittedName>
</protein>
<accession>A0ABX7BMN9</accession>
<dbReference type="SUPFAM" id="SSF52833">
    <property type="entry name" value="Thioredoxin-like"/>
    <property type="match status" value="1"/>
</dbReference>
<dbReference type="InterPro" id="IPR010987">
    <property type="entry name" value="Glutathione-S-Trfase_C-like"/>
</dbReference>
<dbReference type="Pfam" id="PF13409">
    <property type="entry name" value="GST_N_2"/>
    <property type="match status" value="1"/>
</dbReference>
<proteinExistence type="predicted"/>
<dbReference type="Pfam" id="PF13410">
    <property type="entry name" value="GST_C_2"/>
    <property type="match status" value="1"/>
</dbReference>
<name>A0ABX7BMN9_9CAUL</name>
<dbReference type="SFLD" id="SFLDG00358">
    <property type="entry name" value="Main_(cytGST)"/>
    <property type="match status" value="1"/>
</dbReference>